<organism evidence="7 8">
    <name type="scientific">Simkania negevensis (strain ATCC VR-1471 / DSM 27360 / Z)</name>
    <dbReference type="NCBI Taxonomy" id="331113"/>
    <lineage>
        <taxon>Bacteria</taxon>
        <taxon>Pseudomonadati</taxon>
        <taxon>Chlamydiota</taxon>
        <taxon>Chlamydiia</taxon>
        <taxon>Parachlamydiales</taxon>
        <taxon>Simkaniaceae</taxon>
        <taxon>Simkania</taxon>
    </lineage>
</organism>
<dbReference type="HOGENOM" id="CLU_017028_0_3_0"/>
<keyword evidence="4 5" id="KW-0732">Signal</keyword>
<dbReference type="PANTHER" id="PTHR30290:SF79">
    <property type="entry name" value="DIPEPTIDE-BINDING PROTEIN DPPE"/>
    <property type="match status" value="1"/>
</dbReference>
<feature type="signal peptide" evidence="5">
    <location>
        <begin position="1"/>
        <end position="21"/>
    </location>
</feature>
<proteinExistence type="inferred from homology"/>
<dbReference type="CDD" id="cd08504">
    <property type="entry name" value="PBP2_OppA"/>
    <property type="match status" value="1"/>
</dbReference>
<sequence>MMKKIAILFTLLACLIVGCHSSPKKPKQMLRINFLSDPPTLDPRKGGDPTSSTVQFMLFEGLTRMSPHSSAELALATKITTSEDRTIYTFHLRETYWSDGHPVTAYDFEAAWKKMLDPTFPAPNAHLLYPIKNAKAAKEELVSLDEVGLRALDAQTFEVTLEGPTPYFLELIAFCVFFPVPSHIVETHPEWADKVSPHLVTNGPFILKEWKIHDKLILERNPSYWEARDVGLDGIHISLIESESTALQLYERGELDFLGLLTPLPLDSIQDLKQKGWLKKNPLGATTYCSFNVNHTPFTNPDIRKAFAYAINREAIVKHTTQLDEEVASGPIPSILKYHMKETFFADANEQLARYHLRKGLQELGLNKSDLSKLTFMYLEGDAPKKVAQALQQQWNKVLGIRVNLECYTFKVYLDKLFRRDYEFAFTRFVIQYNDIMNILDLYKFRDNPKNYPGWENPEYTKLLDHSMRIEDPKERIAFLRQAEQILINEMPIAPIYHWNQVYLCQPRLKGMYISPIGSIHLGNAYLEAE</sequence>
<dbReference type="GO" id="GO:0043190">
    <property type="term" value="C:ATP-binding cassette (ABC) transporter complex"/>
    <property type="evidence" value="ECO:0007669"/>
    <property type="project" value="InterPro"/>
</dbReference>
<dbReference type="Proteomes" id="UP000000496">
    <property type="component" value="Chromosome gsn.131"/>
</dbReference>
<evidence type="ECO:0000313" key="7">
    <source>
        <dbReference type="EMBL" id="CCB88947.1"/>
    </source>
</evidence>
<reference key="1">
    <citation type="journal article" date="2011" name="Mol. Biol. Evol.">
        <title>Unity in variety -- the pan-genome of the Chlamydiae.</title>
        <authorList>
            <person name="Collingro A."/>
            <person name="Tischler P."/>
            <person name="Weinmaier T."/>
            <person name="Penz T."/>
            <person name="Heinz E."/>
            <person name="Brunham R.C."/>
            <person name="Read T.D."/>
            <person name="Bavoil P.M."/>
            <person name="Sachse K."/>
            <person name="Kahane S."/>
            <person name="Friedman M.G."/>
            <person name="Rattei T."/>
            <person name="Myers G.S.A."/>
            <person name="Horn M."/>
        </authorList>
    </citation>
    <scope>NUCLEOTIDE SEQUENCE</scope>
    <source>
        <strain>Z</strain>
    </source>
</reference>
<keyword evidence="3" id="KW-0813">Transport</keyword>
<dbReference type="FunFam" id="3.90.76.10:FF:000001">
    <property type="entry name" value="Oligopeptide ABC transporter substrate-binding protein"/>
    <property type="match status" value="1"/>
</dbReference>
<dbReference type="Gene3D" id="3.10.105.10">
    <property type="entry name" value="Dipeptide-binding Protein, Domain 3"/>
    <property type="match status" value="1"/>
</dbReference>
<dbReference type="RefSeq" id="WP_013943414.1">
    <property type="nucleotide sequence ID" value="NC_015713.1"/>
</dbReference>
<dbReference type="PROSITE" id="PS51257">
    <property type="entry name" value="PROKAR_LIPOPROTEIN"/>
    <property type="match status" value="1"/>
</dbReference>
<name>F8L840_SIMNZ</name>
<dbReference type="GO" id="GO:1904680">
    <property type="term" value="F:peptide transmembrane transporter activity"/>
    <property type="evidence" value="ECO:0007669"/>
    <property type="project" value="TreeGrafter"/>
</dbReference>
<dbReference type="Gene3D" id="3.40.190.10">
    <property type="entry name" value="Periplasmic binding protein-like II"/>
    <property type="match status" value="1"/>
</dbReference>
<evidence type="ECO:0000256" key="5">
    <source>
        <dbReference type="SAM" id="SignalP"/>
    </source>
</evidence>
<reference evidence="7 8" key="2">
    <citation type="journal article" date="2011" name="Mol. Biol. Evol.">
        <title>Unity in variety--the pan-genome of the Chlamydiae.</title>
        <authorList>
            <person name="Collingro A."/>
            <person name="Tischler P."/>
            <person name="Weinmaier T."/>
            <person name="Penz T."/>
            <person name="Heinz E."/>
            <person name="Brunham R.C."/>
            <person name="Read T.D."/>
            <person name="Bavoil P.M."/>
            <person name="Sachse K."/>
            <person name="Kahane S."/>
            <person name="Friedman M.G."/>
            <person name="Rattei T."/>
            <person name="Myers G.S."/>
            <person name="Horn M."/>
        </authorList>
    </citation>
    <scope>NUCLEOTIDE SEQUENCE [LARGE SCALE GENOMIC DNA]</scope>
    <source>
        <strain evidence="8">ATCC VR-1471 / Z</strain>
    </source>
</reference>
<keyword evidence="8" id="KW-1185">Reference proteome</keyword>
<dbReference type="GO" id="GO:0015833">
    <property type="term" value="P:peptide transport"/>
    <property type="evidence" value="ECO:0007669"/>
    <property type="project" value="TreeGrafter"/>
</dbReference>
<dbReference type="GO" id="GO:0030288">
    <property type="term" value="C:outer membrane-bounded periplasmic space"/>
    <property type="evidence" value="ECO:0007669"/>
    <property type="project" value="UniProtKB-ARBA"/>
</dbReference>
<evidence type="ECO:0000256" key="4">
    <source>
        <dbReference type="ARBA" id="ARBA00022729"/>
    </source>
</evidence>
<evidence type="ECO:0000259" key="6">
    <source>
        <dbReference type="Pfam" id="PF00496"/>
    </source>
</evidence>
<accession>F8L840</accession>
<dbReference type="eggNOG" id="COG4166">
    <property type="taxonomic scope" value="Bacteria"/>
</dbReference>
<evidence type="ECO:0000256" key="1">
    <source>
        <dbReference type="ARBA" id="ARBA00004196"/>
    </source>
</evidence>
<dbReference type="OrthoDB" id="17118at2"/>
<dbReference type="InterPro" id="IPR030678">
    <property type="entry name" value="Peptide/Ni-bd"/>
</dbReference>
<dbReference type="PIRSF" id="PIRSF002741">
    <property type="entry name" value="MppA"/>
    <property type="match status" value="1"/>
</dbReference>
<feature type="chain" id="PRO_5003374169" evidence="5">
    <location>
        <begin position="22"/>
        <end position="530"/>
    </location>
</feature>
<dbReference type="EMBL" id="FR872582">
    <property type="protein sequence ID" value="CCB88947.1"/>
    <property type="molecule type" value="Genomic_DNA"/>
</dbReference>
<dbReference type="AlphaFoldDB" id="F8L840"/>
<evidence type="ECO:0000313" key="8">
    <source>
        <dbReference type="Proteomes" id="UP000000496"/>
    </source>
</evidence>
<feature type="domain" description="Solute-binding protein family 5" evidence="6">
    <location>
        <begin position="74"/>
        <end position="447"/>
    </location>
</feature>
<dbReference type="Gene3D" id="3.90.76.10">
    <property type="entry name" value="Dipeptide-binding Protein, Domain 1"/>
    <property type="match status" value="1"/>
</dbReference>
<dbReference type="KEGG" id="sng:SNE_A10700"/>
<comment type="similarity">
    <text evidence="2">Belongs to the bacterial solute-binding protein 5 family.</text>
</comment>
<dbReference type="InterPro" id="IPR000914">
    <property type="entry name" value="SBP_5_dom"/>
</dbReference>
<evidence type="ECO:0000256" key="2">
    <source>
        <dbReference type="ARBA" id="ARBA00005695"/>
    </source>
</evidence>
<dbReference type="STRING" id="331113.SNE_A10700"/>
<gene>
    <name evidence="7" type="primary">oppA-E</name>
    <name evidence="7" type="ordered locus">SNE_A10700</name>
</gene>
<dbReference type="Pfam" id="PF00496">
    <property type="entry name" value="SBP_bac_5"/>
    <property type="match status" value="1"/>
</dbReference>
<dbReference type="PANTHER" id="PTHR30290">
    <property type="entry name" value="PERIPLASMIC BINDING COMPONENT OF ABC TRANSPORTER"/>
    <property type="match status" value="1"/>
</dbReference>
<dbReference type="SUPFAM" id="SSF53850">
    <property type="entry name" value="Periplasmic binding protein-like II"/>
    <property type="match status" value="1"/>
</dbReference>
<protein>
    <submittedName>
        <fullName evidence="7">Oligopeptide-binding protein oppA</fullName>
    </submittedName>
</protein>
<dbReference type="InterPro" id="IPR039424">
    <property type="entry name" value="SBP_5"/>
</dbReference>
<evidence type="ECO:0000256" key="3">
    <source>
        <dbReference type="ARBA" id="ARBA00022448"/>
    </source>
</evidence>
<comment type="subcellular location">
    <subcellularLocation>
        <location evidence="1">Cell envelope</location>
    </subcellularLocation>
</comment>